<evidence type="ECO:0000313" key="1">
    <source>
        <dbReference type="EMBL" id="KAI0499959.1"/>
    </source>
</evidence>
<dbReference type="Proteomes" id="UP000829196">
    <property type="component" value="Unassembled WGS sequence"/>
</dbReference>
<dbReference type="EMBL" id="JAGYWB010000013">
    <property type="protein sequence ID" value="KAI0499959.1"/>
    <property type="molecule type" value="Genomic_DNA"/>
</dbReference>
<proteinExistence type="predicted"/>
<gene>
    <name evidence="1" type="ORF">KFK09_018167</name>
</gene>
<accession>A0A8T3AUI6</accession>
<comment type="caution">
    <text evidence="1">The sequence shown here is derived from an EMBL/GenBank/DDBJ whole genome shotgun (WGS) entry which is preliminary data.</text>
</comment>
<protein>
    <submittedName>
        <fullName evidence="1">Uncharacterized protein</fullName>
    </submittedName>
</protein>
<name>A0A8T3AUI6_DENNO</name>
<dbReference type="SMR" id="A0A8T3AUI6"/>
<evidence type="ECO:0000313" key="2">
    <source>
        <dbReference type="Proteomes" id="UP000829196"/>
    </source>
</evidence>
<dbReference type="AlphaFoldDB" id="A0A8T3AUI6"/>
<organism evidence="1 2">
    <name type="scientific">Dendrobium nobile</name>
    <name type="common">Orchid</name>
    <dbReference type="NCBI Taxonomy" id="94219"/>
    <lineage>
        <taxon>Eukaryota</taxon>
        <taxon>Viridiplantae</taxon>
        <taxon>Streptophyta</taxon>
        <taxon>Embryophyta</taxon>
        <taxon>Tracheophyta</taxon>
        <taxon>Spermatophyta</taxon>
        <taxon>Magnoliopsida</taxon>
        <taxon>Liliopsida</taxon>
        <taxon>Asparagales</taxon>
        <taxon>Orchidaceae</taxon>
        <taxon>Epidendroideae</taxon>
        <taxon>Malaxideae</taxon>
        <taxon>Dendrobiinae</taxon>
        <taxon>Dendrobium</taxon>
    </lineage>
</organism>
<reference evidence="1" key="1">
    <citation type="journal article" date="2022" name="Front. Genet.">
        <title>Chromosome-Scale Assembly of the Dendrobium nobile Genome Provides Insights Into the Molecular Mechanism of the Biosynthesis of the Medicinal Active Ingredient of Dendrobium.</title>
        <authorList>
            <person name="Xu Q."/>
            <person name="Niu S.-C."/>
            <person name="Li K.-L."/>
            <person name="Zheng P.-J."/>
            <person name="Zhang X.-J."/>
            <person name="Jia Y."/>
            <person name="Liu Y."/>
            <person name="Niu Y.-X."/>
            <person name="Yu L.-H."/>
            <person name="Chen D.-F."/>
            <person name="Zhang G.-Q."/>
        </authorList>
    </citation>
    <scope>NUCLEOTIDE SEQUENCE</scope>
    <source>
        <tissue evidence="1">Leaf</tissue>
    </source>
</reference>
<keyword evidence="2" id="KW-1185">Reference proteome</keyword>
<sequence length="96" mass="11112">MQFPLMLANLSFYHKHCQATSASYHCYEIIEKLYILLAEIKRLVCKLFENKIAIKHFQAKAWSWGAEQAYHLSQCHGLDKNTSKLIQPLKIASTKS</sequence>